<feature type="domain" description="STAS" evidence="1">
    <location>
        <begin position="165"/>
        <end position="255"/>
    </location>
</feature>
<organism evidence="2 3">
    <name type="scientific">Salipaludibacillus aurantiacus</name>
    <dbReference type="NCBI Taxonomy" id="1601833"/>
    <lineage>
        <taxon>Bacteria</taxon>
        <taxon>Bacillati</taxon>
        <taxon>Bacillota</taxon>
        <taxon>Bacilli</taxon>
        <taxon>Bacillales</taxon>
        <taxon>Bacillaceae</taxon>
    </lineage>
</organism>
<dbReference type="InterPro" id="IPR003018">
    <property type="entry name" value="GAF"/>
</dbReference>
<dbReference type="Gene3D" id="3.30.450.40">
    <property type="match status" value="1"/>
</dbReference>
<dbReference type="CDD" id="cd07041">
    <property type="entry name" value="STAS_RsbR_RsbS_like"/>
    <property type="match status" value="1"/>
</dbReference>
<keyword evidence="3" id="KW-1185">Reference proteome</keyword>
<dbReference type="SUPFAM" id="SSF52091">
    <property type="entry name" value="SpoIIaa-like"/>
    <property type="match status" value="1"/>
</dbReference>
<dbReference type="AlphaFoldDB" id="A0A1H9UQU7"/>
<dbReference type="Proteomes" id="UP000198571">
    <property type="component" value="Unassembled WGS sequence"/>
</dbReference>
<dbReference type="STRING" id="1601833.SAMN05518684_10892"/>
<dbReference type="InterPro" id="IPR051932">
    <property type="entry name" value="Bact_StressResp_Reg"/>
</dbReference>
<reference evidence="3" key="1">
    <citation type="submission" date="2016-10" db="EMBL/GenBank/DDBJ databases">
        <authorList>
            <person name="Varghese N."/>
            <person name="Submissions S."/>
        </authorList>
    </citation>
    <scope>NUCLEOTIDE SEQUENCE [LARGE SCALE GENOMIC DNA]</scope>
    <source>
        <strain evidence="3">S9</strain>
    </source>
</reference>
<evidence type="ECO:0000313" key="2">
    <source>
        <dbReference type="EMBL" id="SES11447.1"/>
    </source>
</evidence>
<dbReference type="Pfam" id="PF01740">
    <property type="entry name" value="STAS"/>
    <property type="match status" value="1"/>
</dbReference>
<proteinExistence type="predicted"/>
<dbReference type="OrthoDB" id="1120027at2"/>
<accession>A0A1H9UQU7</accession>
<dbReference type="EMBL" id="FOGT01000008">
    <property type="protein sequence ID" value="SES11447.1"/>
    <property type="molecule type" value="Genomic_DNA"/>
</dbReference>
<dbReference type="InterPro" id="IPR002645">
    <property type="entry name" value="STAS_dom"/>
</dbReference>
<evidence type="ECO:0000313" key="3">
    <source>
        <dbReference type="Proteomes" id="UP000198571"/>
    </source>
</evidence>
<protein>
    <submittedName>
        <fullName evidence="2">RsbT co-antagonist protein RsbR</fullName>
    </submittedName>
</protein>
<dbReference type="SUPFAM" id="SSF55781">
    <property type="entry name" value="GAF domain-like"/>
    <property type="match status" value="1"/>
</dbReference>
<dbReference type="PROSITE" id="PS50801">
    <property type="entry name" value="STAS"/>
    <property type="match status" value="1"/>
</dbReference>
<gene>
    <name evidence="2" type="ORF">SAMN05518684_10892</name>
</gene>
<dbReference type="InterPro" id="IPR029016">
    <property type="entry name" value="GAF-like_dom_sf"/>
</dbReference>
<dbReference type="SMART" id="SM00065">
    <property type="entry name" value="GAF"/>
    <property type="match status" value="1"/>
</dbReference>
<dbReference type="Gene3D" id="3.30.750.24">
    <property type="entry name" value="STAS domain"/>
    <property type="match status" value="1"/>
</dbReference>
<dbReference type="RefSeq" id="WP_093051924.1">
    <property type="nucleotide sequence ID" value="NZ_FOGT01000008.1"/>
</dbReference>
<evidence type="ECO:0000259" key="1">
    <source>
        <dbReference type="PROSITE" id="PS50801"/>
    </source>
</evidence>
<dbReference type="PANTHER" id="PTHR33745">
    <property type="entry name" value="RSBT ANTAGONIST PROTEIN RSBS-RELATED"/>
    <property type="match status" value="1"/>
</dbReference>
<name>A0A1H9UQU7_9BACI</name>
<sequence>MSDSYPLSTSDFQLLKNAANKIFEVITNRLNVNTAYVTRKGETAMTVLSSFNKEEEIIPEGYSVEYGGTYCRLIISNPSDTIRTSNLANFDLTKELAVTGQLKTKGFIGVTLRNLDGEVFGTLCVMDREEKDFSDHDRDFLYSMADIFSHLIELDETKYNMGLLNVPIIPITKGVAILTIQGIIDDKRAEHIMNTVLRYAAENNNEHFIFDVSGLVILDNKFPEVVTEVVNCLNVMGVQAIVTGISPDFALQNTIHSSLKGLEVKTAMDLETALEHIGFQLTEK</sequence>
<dbReference type="InterPro" id="IPR036513">
    <property type="entry name" value="STAS_dom_sf"/>
</dbReference>
<dbReference type="Pfam" id="PF01590">
    <property type="entry name" value="GAF"/>
    <property type="match status" value="1"/>
</dbReference>